<keyword evidence="1" id="KW-0862">Zinc</keyword>
<dbReference type="AlphaFoldDB" id="A0A166SB76"/>
<evidence type="ECO:0000313" key="4">
    <source>
        <dbReference type="EMBL" id="KZP29245.1"/>
    </source>
</evidence>
<evidence type="ECO:0000259" key="3">
    <source>
        <dbReference type="PROSITE" id="PS50966"/>
    </source>
</evidence>
<dbReference type="STRING" id="436010.A0A166SB76"/>
<keyword evidence="1" id="KW-0479">Metal-binding</keyword>
<dbReference type="EMBL" id="KV417499">
    <property type="protein sequence ID" value="KZP29245.1"/>
    <property type="molecule type" value="Genomic_DNA"/>
</dbReference>
<name>A0A166SB76_9AGAM</name>
<dbReference type="PROSITE" id="PS50966">
    <property type="entry name" value="ZF_SWIM"/>
    <property type="match status" value="1"/>
</dbReference>
<dbReference type="GO" id="GO:0008270">
    <property type="term" value="F:zinc ion binding"/>
    <property type="evidence" value="ECO:0007669"/>
    <property type="project" value="UniProtKB-KW"/>
</dbReference>
<protein>
    <recommendedName>
        <fullName evidence="3">SWIM-type domain-containing protein</fullName>
    </recommendedName>
</protein>
<proteinExistence type="predicted"/>
<organism evidence="4 5">
    <name type="scientific">Athelia psychrophila</name>
    <dbReference type="NCBI Taxonomy" id="1759441"/>
    <lineage>
        <taxon>Eukaryota</taxon>
        <taxon>Fungi</taxon>
        <taxon>Dikarya</taxon>
        <taxon>Basidiomycota</taxon>
        <taxon>Agaricomycotina</taxon>
        <taxon>Agaricomycetes</taxon>
        <taxon>Agaricomycetidae</taxon>
        <taxon>Atheliales</taxon>
        <taxon>Atheliaceae</taxon>
        <taxon>Athelia</taxon>
    </lineage>
</organism>
<dbReference type="Proteomes" id="UP000076532">
    <property type="component" value="Unassembled WGS sequence"/>
</dbReference>
<dbReference type="PANTHER" id="PTHR33977:SF1">
    <property type="entry name" value="ZINC ION BINDING PROTEIN"/>
    <property type="match status" value="1"/>
</dbReference>
<evidence type="ECO:0000256" key="2">
    <source>
        <dbReference type="SAM" id="MobiDB-lite"/>
    </source>
</evidence>
<dbReference type="InterPro" id="IPR007527">
    <property type="entry name" value="Znf_SWIM"/>
</dbReference>
<feature type="compositionally biased region" description="Polar residues" evidence="2">
    <location>
        <begin position="397"/>
        <end position="407"/>
    </location>
</feature>
<gene>
    <name evidence="4" type="ORF">FIBSPDRAFT_727730</name>
</gene>
<dbReference type="OrthoDB" id="3265053at2759"/>
<evidence type="ECO:0000256" key="1">
    <source>
        <dbReference type="PROSITE-ProRule" id="PRU00325"/>
    </source>
</evidence>
<accession>A0A166SB76</accession>
<keyword evidence="1" id="KW-0863">Zinc-finger</keyword>
<feature type="compositionally biased region" description="Basic and acidic residues" evidence="2">
    <location>
        <begin position="384"/>
        <end position="395"/>
    </location>
</feature>
<reference evidence="4 5" key="1">
    <citation type="journal article" date="2016" name="Mol. Biol. Evol.">
        <title>Comparative Genomics of Early-Diverging Mushroom-Forming Fungi Provides Insights into the Origins of Lignocellulose Decay Capabilities.</title>
        <authorList>
            <person name="Nagy L.G."/>
            <person name="Riley R."/>
            <person name="Tritt A."/>
            <person name="Adam C."/>
            <person name="Daum C."/>
            <person name="Floudas D."/>
            <person name="Sun H."/>
            <person name="Yadav J.S."/>
            <person name="Pangilinan J."/>
            <person name="Larsson K.H."/>
            <person name="Matsuura K."/>
            <person name="Barry K."/>
            <person name="Labutti K."/>
            <person name="Kuo R."/>
            <person name="Ohm R.A."/>
            <person name="Bhattacharya S.S."/>
            <person name="Shirouzu T."/>
            <person name="Yoshinaga Y."/>
            <person name="Martin F.M."/>
            <person name="Grigoriev I.V."/>
            <person name="Hibbett D.S."/>
        </authorList>
    </citation>
    <scope>NUCLEOTIDE SEQUENCE [LARGE SCALE GENOMIC DNA]</scope>
    <source>
        <strain evidence="4 5">CBS 109695</strain>
    </source>
</reference>
<feature type="region of interest" description="Disordered" evidence="2">
    <location>
        <begin position="367"/>
        <end position="407"/>
    </location>
</feature>
<evidence type="ECO:0000313" key="5">
    <source>
        <dbReference type="Proteomes" id="UP000076532"/>
    </source>
</evidence>
<sequence length="407" mass="47191">MISSNGTESTIDFFLVTLRYHNPGVIFKIFMCDFDWATINSIRRRYPESLLLLCWWHVLHAWQQHFVISHYPELWALLKTWHWVTDDTEFWTCWKKIQTLAVPSFIDYIERYWLPQKDLWSAVSRKNRTVFEQNDTNMLVEAWHHLLKGKMLEGTQNRRLDHLIWVLLHKCVPYFVHRHWRQQFGFEGPDLEAQQRTQANERGQAIPPTSITEVVPSRIYTLRSQSNPQCLYTINREAYNCECPAFPTISFCKHMAAVQFHYPEADDQTRSTILIFTPPVLPFQQPVTNLSSSSAPTNTILANKLRDLSIHIRHSDHRTSSLIELDDLANRALLEHEQSQILPTKNKIASNEGPGWKVTRAIMGADVKTGPKRAHPDPFSGGERSGKRAKADAQKPLHTQATAITTM</sequence>
<feature type="domain" description="SWIM-type" evidence="3">
    <location>
        <begin position="232"/>
        <end position="263"/>
    </location>
</feature>
<dbReference type="PANTHER" id="PTHR33977">
    <property type="entry name" value="ZINC ION BINDING PROTEIN"/>
    <property type="match status" value="1"/>
</dbReference>
<keyword evidence="5" id="KW-1185">Reference proteome</keyword>